<evidence type="ECO:0000256" key="5">
    <source>
        <dbReference type="ARBA" id="ARBA00023136"/>
    </source>
</evidence>
<dbReference type="AlphaFoldDB" id="A0A9Q6PVA4"/>
<accession>A0A9Q6PVA4</accession>
<dbReference type="InterPro" id="IPR005498">
    <property type="entry name" value="T4SS_VirB10/TraB/TrbI"/>
</dbReference>
<evidence type="ECO:0000256" key="4">
    <source>
        <dbReference type="ARBA" id="ARBA00022989"/>
    </source>
</evidence>
<name>A0A9Q6PVA4_PISSA</name>
<dbReference type="Pfam" id="PF03743">
    <property type="entry name" value="TrbI"/>
    <property type="match status" value="1"/>
</dbReference>
<keyword evidence="7" id="KW-1185">Reference proteome</keyword>
<dbReference type="EMBL" id="CP038908">
    <property type="protein sequence ID" value="QGO07451.1"/>
    <property type="molecule type" value="Genomic_DNA"/>
</dbReference>
<reference evidence="6 7" key="1">
    <citation type="submission" date="2019-04" db="EMBL/GenBank/DDBJ databases">
        <title>Complete genome sequencing of Piscirickettsia salmonis strain Psal-009.</title>
        <authorList>
            <person name="Schober I."/>
            <person name="Bunk B."/>
            <person name="Sproer C."/>
            <person name="Carril G.P."/>
            <person name="Riedel T."/>
            <person name="Flores-Herrera P.A."/>
            <person name="Nourdin-Galindo G."/>
            <person name="Marshall S.H."/>
            <person name="Overmann J."/>
        </authorList>
    </citation>
    <scope>NUCLEOTIDE SEQUENCE [LARGE SCALE GENOMIC DNA]</scope>
    <source>
        <strain evidence="6 7">Psal-009</strain>
    </source>
</reference>
<dbReference type="CDD" id="cd16429">
    <property type="entry name" value="VirB10"/>
    <property type="match status" value="1"/>
</dbReference>
<evidence type="ECO:0000256" key="2">
    <source>
        <dbReference type="ARBA" id="ARBA00010265"/>
    </source>
</evidence>
<evidence type="ECO:0000256" key="3">
    <source>
        <dbReference type="ARBA" id="ARBA00022692"/>
    </source>
</evidence>
<dbReference type="Gene3D" id="2.40.128.260">
    <property type="entry name" value="Type IV secretion system, VirB10/TraB/TrbI"/>
    <property type="match status" value="1"/>
</dbReference>
<protein>
    <submittedName>
        <fullName evidence="6">Type IV secretion system protein virB10</fullName>
    </submittedName>
</protein>
<evidence type="ECO:0000256" key="1">
    <source>
        <dbReference type="ARBA" id="ARBA00004167"/>
    </source>
</evidence>
<keyword evidence="5" id="KW-0472">Membrane</keyword>
<evidence type="ECO:0000313" key="6">
    <source>
        <dbReference type="EMBL" id="QGO07451.1"/>
    </source>
</evidence>
<dbReference type="GO" id="GO:0016020">
    <property type="term" value="C:membrane"/>
    <property type="evidence" value="ECO:0007669"/>
    <property type="project" value="UniProtKB-SubCell"/>
</dbReference>
<organism evidence="6 7">
    <name type="scientific">Piscirickettsia salmonis</name>
    <dbReference type="NCBI Taxonomy" id="1238"/>
    <lineage>
        <taxon>Bacteria</taxon>
        <taxon>Pseudomonadati</taxon>
        <taxon>Pseudomonadota</taxon>
        <taxon>Gammaproteobacteria</taxon>
        <taxon>Thiotrichales</taxon>
        <taxon>Piscirickettsiaceae</taxon>
        <taxon>Piscirickettsia</taxon>
    </lineage>
</organism>
<keyword evidence="3" id="KW-0812">Transmembrane</keyword>
<gene>
    <name evidence="6" type="ORF">Psal009_03403</name>
</gene>
<evidence type="ECO:0000313" key="7">
    <source>
        <dbReference type="Proteomes" id="UP000422232"/>
    </source>
</evidence>
<dbReference type="InterPro" id="IPR042217">
    <property type="entry name" value="T4SS_VirB10/TrbI"/>
</dbReference>
<sequence length="410" mass="44443">MMGGRCRQVILKKSICLGLAASLIVPSFFAATPAQDHAGNNSVLDKEASQSINHLPSYHQAKEINHLLDRNQDPKYVEQVPVEIRQELQALRASQQQLMEQLSRLKNRPNRAAQQYRPMTQMDQEAASSAIFFAGGAPRLQQQSFTHPSRQSSKASTASQNAQQSNKNEKLSQPQKQINFLDQDAKDDTQSKHVMKDLESPYMIMQGTYIPAILQTAINSDVPGLIRARVTRNVYDSASGRYLLVPQGTTLVGIYNSDVKYGDERAQIKFTRMIRPDGSSIILSAPPGMNDIGESGIAGDVDNHWGAVIGAGILGVLFNIPAILAENSANASSGQICYSSDSTPYVCGSSTSSSVSTSAAQSLGQTSSQIGGKIADRSLNLKPTIRLPIGTLFSVFTRKDMTIPPYRGGA</sequence>
<keyword evidence="4" id="KW-1133">Transmembrane helix</keyword>
<comment type="subcellular location">
    <subcellularLocation>
        <location evidence="1">Membrane</location>
        <topology evidence="1">Single-pass membrane protein</topology>
    </subcellularLocation>
</comment>
<dbReference type="RefSeq" id="WP_230383333.1">
    <property type="nucleotide sequence ID" value="NZ_CP012413.1"/>
</dbReference>
<comment type="similarity">
    <text evidence="2">Belongs to the TrbI/VirB10 family.</text>
</comment>
<dbReference type="Proteomes" id="UP000422232">
    <property type="component" value="Chromosome"/>
</dbReference>
<proteinExistence type="inferred from homology"/>